<evidence type="ECO:0000313" key="2">
    <source>
        <dbReference type="EMBL" id="RMZ98309.1"/>
    </source>
</evidence>
<dbReference type="InterPro" id="IPR001683">
    <property type="entry name" value="PX_dom"/>
</dbReference>
<dbReference type="STRING" id="10195.A0A3M7PGY7"/>
<dbReference type="Gene3D" id="3.30.1520.10">
    <property type="entry name" value="Phox-like domain"/>
    <property type="match status" value="1"/>
</dbReference>
<dbReference type="EMBL" id="REGN01010852">
    <property type="protein sequence ID" value="RMZ98309.1"/>
    <property type="molecule type" value="Genomic_DNA"/>
</dbReference>
<reference evidence="2 3" key="1">
    <citation type="journal article" date="2018" name="Sci. Rep.">
        <title>Genomic signatures of local adaptation to the degree of environmental predictability in rotifers.</title>
        <authorList>
            <person name="Franch-Gras L."/>
            <person name="Hahn C."/>
            <person name="Garcia-Roger E.M."/>
            <person name="Carmona M.J."/>
            <person name="Serra M."/>
            <person name="Gomez A."/>
        </authorList>
    </citation>
    <scope>NUCLEOTIDE SEQUENCE [LARGE SCALE GENOMIC DNA]</scope>
    <source>
        <strain evidence="2">HYR1</strain>
    </source>
</reference>
<dbReference type="InterPro" id="IPR036871">
    <property type="entry name" value="PX_dom_sf"/>
</dbReference>
<organism evidence="2 3">
    <name type="scientific">Brachionus plicatilis</name>
    <name type="common">Marine rotifer</name>
    <name type="synonym">Brachionus muelleri</name>
    <dbReference type="NCBI Taxonomy" id="10195"/>
    <lineage>
        <taxon>Eukaryota</taxon>
        <taxon>Metazoa</taxon>
        <taxon>Spiralia</taxon>
        <taxon>Gnathifera</taxon>
        <taxon>Rotifera</taxon>
        <taxon>Eurotatoria</taxon>
        <taxon>Monogononta</taxon>
        <taxon>Pseudotrocha</taxon>
        <taxon>Ploima</taxon>
        <taxon>Brachionidae</taxon>
        <taxon>Brachionus</taxon>
    </lineage>
</organism>
<dbReference type="OrthoDB" id="10287053at2759"/>
<dbReference type="GO" id="GO:0035091">
    <property type="term" value="F:phosphatidylinositol binding"/>
    <property type="evidence" value="ECO:0007669"/>
    <property type="project" value="InterPro"/>
</dbReference>
<sequence>MEHMHLVVNLANESSNRQASTIANTGIFIKINKALLITKRQNFLLNEEYYKYAIELKVNGEYWVIFRRFSEIRDEHERMGKMCPNLRKEAFPPRSPFNKTDSFQIDRQQKLETYLKNYIQIVLGESLYQFMPNAKMPGQSDQSMKMTKSLFCERLIFFQETTEDKLNVQKLGWKSFDI</sequence>
<dbReference type="Pfam" id="PF00787">
    <property type="entry name" value="PX"/>
    <property type="match status" value="1"/>
</dbReference>
<protein>
    <submittedName>
        <fullName evidence="2">Kinesin KIF16B isoform X8</fullName>
    </submittedName>
</protein>
<dbReference type="Proteomes" id="UP000276133">
    <property type="component" value="Unassembled WGS sequence"/>
</dbReference>
<dbReference type="AlphaFoldDB" id="A0A3M7PGY7"/>
<accession>A0A3M7PGY7</accession>
<dbReference type="PROSITE" id="PS50195">
    <property type="entry name" value="PX"/>
    <property type="match status" value="1"/>
</dbReference>
<feature type="domain" description="PX" evidence="1">
    <location>
        <begin position="30"/>
        <end position="165"/>
    </location>
</feature>
<dbReference type="SUPFAM" id="SSF64268">
    <property type="entry name" value="PX domain"/>
    <property type="match status" value="1"/>
</dbReference>
<keyword evidence="3" id="KW-1185">Reference proteome</keyword>
<comment type="caution">
    <text evidence="2">The sequence shown here is derived from an EMBL/GenBank/DDBJ whole genome shotgun (WGS) entry which is preliminary data.</text>
</comment>
<name>A0A3M7PGY7_BRAPC</name>
<gene>
    <name evidence="2" type="ORF">BpHYR1_017539</name>
</gene>
<evidence type="ECO:0000313" key="3">
    <source>
        <dbReference type="Proteomes" id="UP000276133"/>
    </source>
</evidence>
<evidence type="ECO:0000259" key="1">
    <source>
        <dbReference type="PROSITE" id="PS50195"/>
    </source>
</evidence>
<proteinExistence type="predicted"/>